<evidence type="ECO:0000313" key="2">
    <source>
        <dbReference type="Proteomes" id="UP001472677"/>
    </source>
</evidence>
<sequence>MVIDVVVSATDSIHVGSADTALTSGGGSVAPVASTHVFTPEQYRQILELLDKESGVHAATHMAGITTNPSSQDWILDTGATCWSKPKDQS</sequence>
<keyword evidence="2" id="KW-1185">Reference proteome</keyword>
<reference evidence="1 2" key="1">
    <citation type="journal article" date="2024" name="G3 (Bethesda)">
        <title>Genome assembly of Hibiscus sabdariffa L. provides insights into metabolisms of medicinal natural products.</title>
        <authorList>
            <person name="Kim T."/>
        </authorList>
    </citation>
    <scope>NUCLEOTIDE SEQUENCE [LARGE SCALE GENOMIC DNA]</scope>
    <source>
        <strain evidence="1">TK-2024</strain>
        <tissue evidence="1">Old leaves</tissue>
    </source>
</reference>
<name>A0ABR2ED66_9ROSI</name>
<proteinExistence type="predicted"/>
<dbReference type="EMBL" id="JBBPBM010000015">
    <property type="protein sequence ID" value="KAK8558591.1"/>
    <property type="molecule type" value="Genomic_DNA"/>
</dbReference>
<organism evidence="1 2">
    <name type="scientific">Hibiscus sabdariffa</name>
    <name type="common">roselle</name>
    <dbReference type="NCBI Taxonomy" id="183260"/>
    <lineage>
        <taxon>Eukaryota</taxon>
        <taxon>Viridiplantae</taxon>
        <taxon>Streptophyta</taxon>
        <taxon>Embryophyta</taxon>
        <taxon>Tracheophyta</taxon>
        <taxon>Spermatophyta</taxon>
        <taxon>Magnoliopsida</taxon>
        <taxon>eudicotyledons</taxon>
        <taxon>Gunneridae</taxon>
        <taxon>Pentapetalae</taxon>
        <taxon>rosids</taxon>
        <taxon>malvids</taxon>
        <taxon>Malvales</taxon>
        <taxon>Malvaceae</taxon>
        <taxon>Malvoideae</taxon>
        <taxon>Hibiscus</taxon>
    </lineage>
</organism>
<dbReference type="Proteomes" id="UP001472677">
    <property type="component" value="Unassembled WGS sequence"/>
</dbReference>
<accession>A0ABR2ED66</accession>
<gene>
    <name evidence="1" type="ORF">V6N12_041892</name>
</gene>
<comment type="caution">
    <text evidence="1">The sequence shown here is derived from an EMBL/GenBank/DDBJ whole genome shotgun (WGS) entry which is preliminary data.</text>
</comment>
<protein>
    <submittedName>
        <fullName evidence="1">Uncharacterized protein</fullName>
    </submittedName>
</protein>
<evidence type="ECO:0000313" key="1">
    <source>
        <dbReference type="EMBL" id="KAK8558591.1"/>
    </source>
</evidence>